<dbReference type="FunFam" id="3.40.50.200:FF:000007">
    <property type="entry name" value="Subtilisin-like serine protease"/>
    <property type="match status" value="1"/>
</dbReference>
<dbReference type="Gene3D" id="3.30.70.80">
    <property type="entry name" value="Peptidase S8 propeptide/proteinase inhibitor I9"/>
    <property type="match status" value="1"/>
</dbReference>
<dbReference type="Gene3D" id="3.40.50.200">
    <property type="entry name" value="Peptidase S8/S53 domain"/>
    <property type="match status" value="1"/>
</dbReference>
<dbReference type="InterPro" id="IPR000209">
    <property type="entry name" value="Peptidase_S8/S53_dom"/>
</dbReference>
<dbReference type="STRING" id="857340.A0A086SWU0"/>
<dbReference type="Proteomes" id="UP000029964">
    <property type="component" value="Unassembled WGS sequence"/>
</dbReference>
<keyword evidence="4 6" id="KW-0378">Hydrolase</keyword>
<dbReference type="OrthoDB" id="206201at2759"/>
<dbReference type="InterPro" id="IPR034193">
    <property type="entry name" value="PCSK9_ProteinaseK-like"/>
</dbReference>
<protein>
    <submittedName>
        <fullName evidence="11">Alkaline protease-like protein</fullName>
    </submittedName>
</protein>
<dbReference type="InterPro" id="IPR022398">
    <property type="entry name" value="Peptidase_S8_His-AS"/>
</dbReference>
<name>A0A086SWU0_HAPC1</name>
<evidence type="ECO:0000256" key="5">
    <source>
        <dbReference type="ARBA" id="ARBA00022825"/>
    </source>
</evidence>
<evidence type="ECO:0000256" key="7">
    <source>
        <dbReference type="RuleBase" id="RU003355"/>
    </source>
</evidence>
<dbReference type="InterPro" id="IPR036852">
    <property type="entry name" value="Peptidase_S8/S53_dom_sf"/>
</dbReference>
<dbReference type="PRINTS" id="PR00723">
    <property type="entry name" value="SUBTILISIN"/>
</dbReference>
<dbReference type="PROSITE" id="PS00136">
    <property type="entry name" value="SUBTILASE_ASP"/>
    <property type="match status" value="1"/>
</dbReference>
<dbReference type="InterPro" id="IPR050131">
    <property type="entry name" value="Peptidase_S8_subtilisin-like"/>
</dbReference>
<dbReference type="Pfam" id="PF00082">
    <property type="entry name" value="Peptidase_S8"/>
    <property type="match status" value="1"/>
</dbReference>
<dbReference type="PANTHER" id="PTHR43806">
    <property type="entry name" value="PEPTIDASE S8"/>
    <property type="match status" value="1"/>
</dbReference>
<dbReference type="EMBL" id="JPKY01000123">
    <property type="protein sequence ID" value="KFH41572.1"/>
    <property type="molecule type" value="Genomic_DNA"/>
</dbReference>
<feature type="chain" id="PRO_5001815160" evidence="8">
    <location>
        <begin position="22"/>
        <end position="426"/>
    </location>
</feature>
<dbReference type="SUPFAM" id="SSF52743">
    <property type="entry name" value="Subtilisin-like"/>
    <property type="match status" value="1"/>
</dbReference>
<feature type="domain" description="Inhibitor I9" evidence="10">
    <location>
        <begin position="41"/>
        <end position="123"/>
    </location>
</feature>
<organism evidence="11 12">
    <name type="scientific">Hapsidospora chrysogenum (strain ATCC 11550 / CBS 779.69 / DSM 880 / IAM 14645 / JCM 23072 / IMI 49137)</name>
    <name type="common">Acremonium chrysogenum</name>
    <dbReference type="NCBI Taxonomy" id="857340"/>
    <lineage>
        <taxon>Eukaryota</taxon>
        <taxon>Fungi</taxon>
        <taxon>Dikarya</taxon>
        <taxon>Ascomycota</taxon>
        <taxon>Pezizomycotina</taxon>
        <taxon>Sordariomycetes</taxon>
        <taxon>Hypocreomycetidae</taxon>
        <taxon>Hypocreales</taxon>
        <taxon>Bionectriaceae</taxon>
        <taxon>Hapsidospora</taxon>
    </lineage>
</organism>
<evidence type="ECO:0000256" key="1">
    <source>
        <dbReference type="ARBA" id="ARBA00011073"/>
    </source>
</evidence>
<dbReference type="AlphaFoldDB" id="A0A086SWU0"/>
<proteinExistence type="inferred from homology"/>
<dbReference type="CDD" id="cd04077">
    <property type="entry name" value="Peptidases_S8_PCSK9_ProteinaseK_like"/>
    <property type="match status" value="1"/>
</dbReference>
<evidence type="ECO:0000256" key="6">
    <source>
        <dbReference type="PROSITE-ProRule" id="PRU01240"/>
    </source>
</evidence>
<dbReference type="PANTHER" id="PTHR43806:SF58">
    <property type="entry name" value="ALKALINE PROTEASE 1-RELATED"/>
    <property type="match status" value="1"/>
</dbReference>
<dbReference type="InterPro" id="IPR010259">
    <property type="entry name" value="S8pro/Inhibitor_I9"/>
</dbReference>
<dbReference type="SUPFAM" id="SSF54897">
    <property type="entry name" value="Protease propeptides/inhibitors"/>
    <property type="match status" value="1"/>
</dbReference>
<evidence type="ECO:0000256" key="3">
    <source>
        <dbReference type="ARBA" id="ARBA00022729"/>
    </source>
</evidence>
<feature type="domain" description="Peptidase S8/S53" evidence="9">
    <location>
        <begin position="175"/>
        <end position="401"/>
    </location>
</feature>
<keyword evidence="12" id="KW-1185">Reference proteome</keyword>
<gene>
    <name evidence="11" type="ORF">ACRE_077230</name>
</gene>
<evidence type="ECO:0000256" key="8">
    <source>
        <dbReference type="SAM" id="SignalP"/>
    </source>
</evidence>
<comment type="similarity">
    <text evidence="1 6 7">Belongs to the peptidase S8 family.</text>
</comment>
<evidence type="ECO:0000259" key="9">
    <source>
        <dbReference type="Pfam" id="PF00082"/>
    </source>
</evidence>
<evidence type="ECO:0000313" key="11">
    <source>
        <dbReference type="EMBL" id="KFH41572.1"/>
    </source>
</evidence>
<reference evidence="12" key="1">
    <citation type="journal article" date="2014" name="Genome Announc.">
        <title>Genome sequence and annotation of Acremonium chrysogenum, producer of the beta-lactam antibiotic cephalosporin C.</title>
        <authorList>
            <person name="Terfehr D."/>
            <person name="Dahlmann T.A."/>
            <person name="Specht T."/>
            <person name="Zadra I."/>
            <person name="Kuernsteiner H."/>
            <person name="Kueck U."/>
        </authorList>
    </citation>
    <scope>NUCLEOTIDE SEQUENCE [LARGE SCALE GENOMIC DNA]</scope>
    <source>
        <strain evidence="12">ATCC 11550 / CBS 779.69 / DSM 880 / IAM 14645 / JCM 23072 / IMI 49137</strain>
    </source>
</reference>
<sequence length="426" mass="45472">MVNWKAVAVAATSLLAGLADAAPTTRREVSIRSSTIIKDGYIIKLKPGVTSDLEAHTLWVSNIHKRNLAKRGLDAHTYRGIERMFTGKNHFNGYAGEFDELTIEEIRNSPDVEYVEQDREWVLDHIEVDMSLLKDSDLVTQEGAPWGLAAISHREPGSDEYIHAEAAGEDTFAYVVDSGIRETHEQFEGRATAAWTAFEGDNEDSDGHGTHVAGTIAGRDFGVAKKAHVLAAKVFQGASSSTSIVMDGISWAIDDVVARNRTGNAVVNLSLGGARSVLLDDLVNDGVASGVVIVVAAGNENQPVSNVSPASAERAITVGAINSDFEIWVDSEWKGSNFGPEIDIFAPGVNILSAGVSSDDAEAAMTGTSMASPHVAGLVLYAMSVDRIFGVETITERLLENGTPDVIKGDLRESVNLLANNGNSQQ</sequence>
<keyword evidence="5 6" id="KW-0720">Serine protease</keyword>
<evidence type="ECO:0000256" key="4">
    <source>
        <dbReference type="ARBA" id="ARBA00022801"/>
    </source>
</evidence>
<dbReference type="HOGENOM" id="CLU_011263_1_3_1"/>
<evidence type="ECO:0000259" key="10">
    <source>
        <dbReference type="Pfam" id="PF05922"/>
    </source>
</evidence>
<dbReference type="GO" id="GO:0005576">
    <property type="term" value="C:extracellular region"/>
    <property type="evidence" value="ECO:0007669"/>
    <property type="project" value="UniProtKB-ARBA"/>
</dbReference>
<dbReference type="Pfam" id="PF05922">
    <property type="entry name" value="Inhibitor_I9"/>
    <property type="match status" value="1"/>
</dbReference>
<feature type="signal peptide" evidence="8">
    <location>
        <begin position="1"/>
        <end position="21"/>
    </location>
</feature>
<dbReference type="GO" id="GO:0004252">
    <property type="term" value="F:serine-type endopeptidase activity"/>
    <property type="evidence" value="ECO:0007669"/>
    <property type="project" value="UniProtKB-UniRule"/>
</dbReference>
<dbReference type="PROSITE" id="PS51892">
    <property type="entry name" value="SUBTILASE"/>
    <property type="match status" value="1"/>
</dbReference>
<evidence type="ECO:0000256" key="2">
    <source>
        <dbReference type="ARBA" id="ARBA00022670"/>
    </source>
</evidence>
<keyword evidence="2 6" id="KW-0645">Protease</keyword>
<feature type="active site" description="Charge relay system" evidence="6">
    <location>
        <position position="208"/>
    </location>
</feature>
<keyword evidence="3 8" id="KW-0732">Signal</keyword>
<dbReference type="PROSITE" id="PS00138">
    <property type="entry name" value="SUBTILASE_SER"/>
    <property type="match status" value="1"/>
</dbReference>
<dbReference type="InterPro" id="IPR037045">
    <property type="entry name" value="S8pro/Inhibitor_I9_sf"/>
</dbReference>
<feature type="active site" description="Charge relay system" evidence="6">
    <location>
        <position position="177"/>
    </location>
</feature>
<dbReference type="InterPro" id="IPR015500">
    <property type="entry name" value="Peptidase_S8_subtilisin-rel"/>
</dbReference>
<dbReference type="GO" id="GO:0006508">
    <property type="term" value="P:proteolysis"/>
    <property type="evidence" value="ECO:0007669"/>
    <property type="project" value="UniProtKB-KW"/>
</dbReference>
<dbReference type="InterPro" id="IPR023828">
    <property type="entry name" value="Peptidase_S8_Ser-AS"/>
</dbReference>
<accession>A0A086SWU0</accession>
<dbReference type="PROSITE" id="PS00137">
    <property type="entry name" value="SUBTILASE_HIS"/>
    <property type="match status" value="1"/>
</dbReference>
<comment type="caution">
    <text evidence="11">The sequence shown here is derived from an EMBL/GenBank/DDBJ whole genome shotgun (WGS) entry which is preliminary data.</text>
</comment>
<evidence type="ECO:0000313" key="12">
    <source>
        <dbReference type="Proteomes" id="UP000029964"/>
    </source>
</evidence>
<dbReference type="InterPro" id="IPR023827">
    <property type="entry name" value="Peptidase_S8_Asp-AS"/>
</dbReference>
<feature type="active site" description="Charge relay system" evidence="6">
    <location>
        <position position="369"/>
    </location>
</feature>